<dbReference type="Gene3D" id="2.60.40.10">
    <property type="entry name" value="Immunoglobulins"/>
    <property type="match status" value="1"/>
</dbReference>
<evidence type="ECO:0000259" key="1">
    <source>
        <dbReference type="Pfam" id="PF01471"/>
    </source>
</evidence>
<organism evidence="2 3">
    <name type="scientific">Myxococcus virescens</name>
    <dbReference type="NCBI Taxonomy" id="83456"/>
    <lineage>
        <taxon>Bacteria</taxon>
        <taxon>Pseudomonadati</taxon>
        <taxon>Myxococcota</taxon>
        <taxon>Myxococcia</taxon>
        <taxon>Myxococcales</taxon>
        <taxon>Cystobacterineae</taxon>
        <taxon>Myxococcaceae</taxon>
        <taxon>Myxococcus</taxon>
    </lineage>
</organism>
<gene>
    <name evidence="2" type="ORF">SAMN04488504_104114</name>
</gene>
<keyword evidence="3" id="KW-1185">Reference proteome</keyword>
<proteinExistence type="predicted"/>
<accession>A0ABY0MNM6</accession>
<sequence length="325" mass="35097">MPPSSTSRQDPAVAPCPLQAGKGQVEVVVVDDRETPLSGVAVELAQGTADAALRTRTDEHGVALFEGLEEGRYRFRLLDVEPALWRVLGRLPLPPRAAGAAPRWGSVSRPKPLSWTCEGTESLAVLAAKLGVRPSRLIDASTGQPLTPEVAPAPGTRVEVLPFAHEWTTVETGFRHVVHRIGLPLSLVVVLRDGTHHPRAHQPYLLKVWLDDEEELPAREGMTDAEGRMAQVLPARAARGEVTVSPGRDDERKVTLRFAALRATSAPEGLQERLENLGFSCGGERGQFGPKTRLAVEWFQYALGLPPSGEADEATCAALGLLHRS</sequence>
<dbReference type="RefSeq" id="WP_244171706.1">
    <property type="nucleotide sequence ID" value="NZ_BJVY01000015.1"/>
</dbReference>
<protein>
    <submittedName>
        <fullName evidence="2">Peptidoglycan binding domain-containing protein</fullName>
    </submittedName>
</protein>
<dbReference type="Proteomes" id="UP000198717">
    <property type="component" value="Unassembled WGS sequence"/>
</dbReference>
<reference evidence="2 3" key="1">
    <citation type="submission" date="2016-10" db="EMBL/GenBank/DDBJ databases">
        <authorList>
            <person name="Varghese N."/>
            <person name="Submissions S."/>
        </authorList>
    </citation>
    <scope>NUCLEOTIDE SEQUENCE [LARGE SCALE GENOMIC DNA]</scope>
    <source>
        <strain evidence="2 3">DSM 2260</strain>
    </source>
</reference>
<dbReference type="InterPro" id="IPR002477">
    <property type="entry name" value="Peptidoglycan-bd-like"/>
</dbReference>
<dbReference type="InterPro" id="IPR036365">
    <property type="entry name" value="PGBD-like_sf"/>
</dbReference>
<feature type="domain" description="Peptidoglycan binding-like" evidence="1">
    <location>
        <begin position="270"/>
        <end position="319"/>
    </location>
</feature>
<evidence type="ECO:0000313" key="2">
    <source>
        <dbReference type="EMBL" id="SDE08278.1"/>
    </source>
</evidence>
<dbReference type="InterPro" id="IPR036366">
    <property type="entry name" value="PGBDSf"/>
</dbReference>
<dbReference type="EMBL" id="FNAJ01000004">
    <property type="protein sequence ID" value="SDE08278.1"/>
    <property type="molecule type" value="Genomic_DNA"/>
</dbReference>
<dbReference type="SUPFAM" id="SSF47090">
    <property type="entry name" value="PGBD-like"/>
    <property type="match status" value="1"/>
</dbReference>
<dbReference type="SUPFAM" id="SSF49478">
    <property type="entry name" value="Cna protein B-type domain"/>
    <property type="match status" value="1"/>
</dbReference>
<name>A0ABY0MNM6_9BACT</name>
<dbReference type="Pfam" id="PF01471">
    <property type="entry name" value="PG_binding_1"/>
    <property type="match status" value="1"/>
</dbReference>
<dbReference type="Gene3D" id="1.10.101.10">
    <property type="entry name" value="PGBD-like superfamily/PGBD"/>
    <property type="match status" value="1"/>
</dbReference>
<evidence type="ECO:0000313" key="3">
    <source>
        <dbReference type="Proteomes" id="UP000198717"/>
    </source>
</evidence>
<dbReference type="InterPro" id="IPR013783">
    <property type="entry name" value="Ig-like_fold"/>
</dbReference>
<comment type="caution">
    <text evidence="2">The sequence shown here is derived from an EMBL/GenBank/DDBJ whole genome shotgun (WGS) entry which is preliminary data.</text>
</comment>